<reference evidence="2" key="4">
    <citation type="journal article" date="2015" name="G3 (Bethesda)">
        <title>Genome sequences of three phytopathogenic species of the Magnaporthaceae family of fungi.</title>
        <authorList>
            <person name="Okagaki L.H."/>
            <person name="Nunes C.C."/>
            <person name="Sailsbery J."/>
            <person name="Clay B."/>
            <person name="Brown D."/>
            <person name="John T."/>
            <person name="Oh Y."/>
            <person name="Young N."/>
            <person name="Fitzgerald M."/>
            <person name="Haas B.J."/>
            <person name="Zeng Q."/>
            <person name="Young S."/>
            <person name="Adiconis X."/>
            <person name="Fan L."/>
            <person name="Levin J.Z."/>
            <person name="Mitchell T.K."/>
            <person name="Okubara P.A."/>
            <person name="Farman M.L."/>
            <person name="Kohn L.M."/>
            <person name="Birren B."/>
            <person name="Ma L.-J."/>
            <person name="Dean R.A."/>
        </authorList>
    </citation>
    <scope>NUCLEOTIDE SEQUENCE</scope>
    <source>
        <strain evidence="2">R3-111a-1</strain>
    </source>
</reference>
<reference evidence="1" key="2">
    <citation type="submission" date="2010-07" db="EMBL/GenBank/DDBJ databases">
        <authorList>
            <consortium name="The Broad Institute Genome Sequencing Platform"/>
            <consortium name="Broad Institute Genome Sequencing Center for Infectious Disease"/>
            <person name="Ma L.-J."/>
            <person name="Dead R."/>
            <person name="Young S."/>
            <person name="Zeng Q."/>
            <person name="Koehrsen M."/>
            <person name="Alvarado L."/>
            <person name="Berlin A."/>
            <person name="Chapman S.B."/>
            <person name="Chen Z."/>
            <person name="Freedman E."/>
            <person name="Gellesch M."/>
            <person name="Goldberg J."/>
            <person name="Griggs A."/>
            <person name="Gujja S."/>
            <person name="Heilman E.R."/>
            <person name="Heiman D."/>
            <person name="Hepburn T."/>
            <person name="Howarth C."/>
            <person name="Jen D."/>
            <person name="Larson L."/>
            <person name="Mehta T."/>
            <person name="Neiman D."/>
            <person name="Pearson M."/>
            <person name="Roberts A."/>
            <person name="Saif S."/>
            <person name="Shea T."/>
            <person name="Shenoy N."/>
            <person name="Sisk P."/>
            <person name="Stolte C."/>
            <person name="Sykes S."/>
            <person name="Walk T."/>
            <person name="White J."/>
            <person name="Yandava C."/>
            <person name="Haas B."/>
            <person name="Nusbaum C."/>
            <person name="Birren B."/>
        </authorList>
    </citation>
    <scope>NUCLEOTIDE SEQUENCE</scope>
    <source>
        <strain evidence="1">R3-111a-1</strain>
    </source>
</reference>
<dbReference type="VEuPathDB" id="FungiDB:GGTG_09250"/>
<name>J3P6V8_GAET3</name>
<dbReference type="RefSeq" id="XP_009225358.1">
    <property type="nucleotide sequence ID" value="XM_009227094.1"/>
</dbReference>
<organism evidence="1">
    <name type="scientific">Gaeumannomyces tritici (strain R3-111a-1)</name>
    <name type="common">Wheat and barley take-all root rot fungus</name>
    <name type="synonym">Gaeumannomyces graminis var. tritici</name>
    <dbReference type="NCBI Taxonomy" id="644352"/>
    <lineage>
        <taxon>Eukaryota</taxon>
        <taxon>Fungi</taxon>
        <taxon>Dikarya</taxon>
        <taxon>Ascomycota</taxon>
        <taxon>Pezizomycotina</taxon>
        <taxon>Sordariomycetes</taxon>
        <taxon>Sordariomycetidae</taxon>
        <taxon>Magnaporthales</taxon>
        <taxon>Magnaporthaceae</taxon>
        <taxon>Gaeumannomyces</taxon>
    </lineage>
</organism>
<dbReference type="GeneID" id="20349708"/>
<keyword evidence="3" id="KW-1185">Reference proteome</keyword>
<gene>
    <name evidence="2" type="primary">20349708</name>
    <name evidence="1" type="ORF">GGTG_09250</name>
</gene>
<reference evidence="2" key="5">
    <citation type="submission" date="2018-04" db="UniProtKB">
        <authorList>
            <consortium name="EnsemblFungi"/>
        </authorList>
    </citation>
    <scope>IDENTIFICATION</scope>
    <source>
        <strain evidence="2">R3-111a-1</strain>
    </source>
</reference>
<reference evidence="3" key="1">
    <citation type="submission" date="2010-07" db="EMBL/GenBank/DDBJ databases">
        <title>The genome sequence of Gaeumannomyces graminis var. tritici strain R3-111a-1.</title>
        <authorList>
            <consortium name="The Broad Institute Genome Sequencing Platform"/>
            <person name="Ma L.-J."/>
            <person name="Dead R."/>
            <person name="Young S."/>
            <person name="Zeng Q."/>
            <person name="Koehrsen M."/>
            <person name="Alvarado L."/>
            <person name="Berlin A."/>
            <person name="Chapman S.B."/>
            <person name="Chen Z."/>
            <person name="Freedman E."/>
            <person name="Gellesch M."/>
            <person name="Goldberg J."/>
            <person name="Griggs A."/>
            <person name="Gujja S."/>
            <person name="Heilman E.R."/>
            <person name="Heiman D."/>
            <person name="Hepburn T."/>
            <person name="Howarth C."/>
            <person name="Jen D."/>
            <person name="Larson L."/>
            <person name="Mehta T."/>
            <person name="Neiman D."/>
            <person name="Pearson M."/>
            <person name="Roberts A."/>
            <person name="Saif S."/>
            <person name="Shea T."/>
            <person name="Shenoy N."/>
            <person name="Sisk P."/>
            <person name="Stolte C."/>
            <person name="Sykes S."/>
            <person name="Walk T."/>
            <person name="White J."/>
            <person name="Yandava C."/>
            <person name="Haas B."/>
            <person name="Nusbaum C."/>
            <person name="Birren B."/>
        </authorList>
    </citation>
    <scope>NUCLEOTIDE SEQUENCE [LARGE SCALE GENOMIC DNA]</scope>
    <source>
        <strain evidence="3">R3-111a-1</strain>
    </source>
</reference>
<proteinExistence type="predicted"/>
<evidence type="ECO:0000313" key="1">
    <source>
        <dbReference type="EMBL" id="EJT72384.1"/>
    </source>
</evidence>
<sequence length="124" mass="12871">MVAELPARPRRRGSGGGQLLFTVAGFTTRGSSRPEDSSLTDPWVDDDDLLPCPGCGCPQQFGKLLCGKQGEEKPHPAHSDALAGQITTDPGFAANIPAPLIAEAAQALEGQGWWAGSCPAGWAC</sequence>
<dbReference type="AlphaFoldDB" id="J3P6V8"/>
<evidence type="ECO:0000313" key="3">
    <source>
        <dbReference type="Proteomes" id="UP000006039"/>
    </source>
</evidence>
<dbReference type="EnsemblFungi" id="EJT72384">
    <property type="protein sequence ID" value="EJT72384"/>
    <property type="gene ID" value="GGTG_09250"/>
</dbReference>
<reference evidence="1" key="3">
    <citation type="submission" date="2010-09" db="EMBL/GenBank/DDBJ databases">
        <title>Annotation of Gaeumannomyces graminis var. tritici R3-111a-1.</title>
        <authorList>
            <consortium name="The Broad Institute Genome Sequencing Platform"/>
            <person name="Ma L.-J."/>
            <person name="Dead R."/>
            <person name="Young S.K."/>
            <person name="Zeng Q."/>
            <person name="Gargeya S."/>
            <person name="Fitzgerald M."/>
            <person name="Haas B."/>
            <person name="Abouelleil A."/>
            <person name="Alvarado L."/>
            <person name="Arachchi H.M."/>
            <person name="Berlin A."/>
            <person name="Brown A."/>
            <person name="Chapman S.B."/>
            <person name="Chen Z."/>
            <person name="Dunbar C."/>
            <person name="Freedman E."/>
            <person name="Gearin G."/>
            <person name="Gellesch M."/>
            <person name="Goldberg J."/>
            <person name="Griggs A."/>
            <person name="Gujja S."/>
            <person name="Heiman D."/>
            <person name="Howarth C."/>
            <person name="Larson L."/>
            <person name="Lui A."/>
            <person name="MacDonald P.J.P."/>
            <person name="Mehta T."/>
            <person name="Montmayeur A."/>
            <person name="Murphy C."/>
            <person name="Neiman D."/>
            <person name="Pearson M."/>
            <person name="Priest M."/>
            <person name="Roberts A."/>
            <person name="Saif S."/>
            <person name="Shea T."/>
            <person name="Shenoy N."/>
            <person name="Sisk P."/>
            <person name="Stolte C."/>
            <person name="Sykes S."/>
            <person name="Yandava C."/>
            <person name="Wortman J."/>
            <person name="Nusbaum C."/>
            <person name="Birren B."/>
        </authorList>
    </citation>
    <scope>NUCLEOTIDE SEQUENCE</scope>
    <source>
        <strain evidence="1">R3-111a-1</strain>
    </source>
</reference>
<evidence type="ECO:0000313" key="2">
    <source>
        <dbReference type="EnsemblFungi" id="EJT72384"/>
    </source>
</evidence>
<dbReference type="Proteomes" id="UP000006039">
    <property type="component" value="Unassembled WGS sequence"/>
</dbReference>
<dbReference type="HOGENOM" id="CLU_2004077_0_0_1"/>
<dbReference type="EMBL" id="GL385399">
    <property type="protein sequence ID" value="EJT72384.1"/>
    <property type="molecule type" value="Genomic_DNA"/>
</dbReference>
<accession>J3P6V8</accession>
<protein>
    <submittedName>
        <fullName evidence="1 2">Uncharacterized protein</fullName>
    </submittedName>
</protein>